<feature type="region of interest" description="Disordered" evidence="1">
    <location>
        <begin position="20"/>
        <end position="45"/>
    </location>
</feature>
<proteinExistence type="predicted"/>
<evidence type="ECO:0000259" key="2">
    <source>
        <dbReference type="Pfam" id="PF14062"/>
    </source>
</evidence>
<reference evidence="3" key="1">
    <citation type="submission" date="2017-09" db="EMBL/GenBank/DDBJ databases">
        <title>Complete Genome Sequence of ansamitocin-producing Bacterium Actinosynnema pretiosum X47.</title>
        <authorList>
            <person name="Cao G."/>
            <person name="Zong G."/>
            <person name="Zhong C."/>
            <person name="Fu J."/>
        </authorList>
    </citation>
    <scope>NUCLEOTIDE SEQUENCE [LARGE SCALE GENOMIC DNA]</scope>
    <source>
        <strain evidence="3">X47</strain>
    </source>
</reference>
<protein>
    <recommendedName>
        <fullName evidence="2">DUF4253 domain-containing protein</fullName>
    </recommendedName>
</protein>
<evidence type="ECO:0000313" key="4">
    <source>
        <dbReference type="Proteomes" id="UP000218505"/>
    </source>
</evidence>
<dbReference type="Proteomes" id="UP000218505">
    <property type="component" value="Chromosome"/>
</dbReference>
<keyword evidence="4" id="KW-1185">Reference proteome</keyword>
<dbReference type="AlphaFoldDB" id="A0A290ZA90"/>
<gene>
    <name evidence="3" type="ORF">CNX65_23565</name>
</gene>
<feature type="domain" description="DUF4253" evidence="2">
    <location>
        <begin position="172"/>
        <end position="282"/>
    </location>
</feature>
<dbReference type="EMBL" id="CP023445">
    <property type="protein sequence ID" value="ATE55889.1"/>
    <property type="molecule type" value="Genomic_DNA"/>
</dbReference>
<accession>A0A290ZA90</accession>
<organism evidence="3 4">
    <name type="scientific">Actinosynnema pretiosum</name>
    <dbReference type="NCBI Taxonomy" id="42197"/>
    <lineage>
        <taxon>Bacteria</taxon>
        <taxon>Bacillati</taxon>
        <taxon>Actinomycetota</taxon>
        <taxon>Actinomycetes</taxon>
        <taxon>Pseudonocardiales</taxon>
        <taxon>Pseudonocardiaceae</taxon>
        <taxon>Actinosynnema</taxon>
    </lineage>
</organism>
<evidence type="ECO:0000256" key="1">
    <source>
        <dbReference type="SAM" id="MobiDB-lite"/>
    </source>
</evidence>
<dbReference type="InterPro" id="IPR025349">
    <property type="entry name" value="DUF4253"/>
</dbReference>
<dbReference type="Pfam" id="PF14062">
    <property type="entry name" value="DUF4253"/>
    <property type="match status" value="1"/>
</dbReference>
<name>A0A290ZA90_9PSEU</name>
<evidence type="ECO:0000313" key="3">
    <source>
        <dbReference type="EMBL" id="ATE55889.1"/>
    </source>
</evidence>
<sequence>MISPNPDLLGLFPDAARHRPLSSALPPGRPVRSRERPESPLPALWLSGGPAPAGLWTRLRAEHSSSGLWPLLLDALDDEDPAYRPWGSGELTPAPAAAAGAHDPAVVLERWWAAHTGDDPEDQLTPAQRLAVTAPFGRAWPGLAPARVPTNDPGRVADDLAGELLRGHGSLRLGLVAADRGADALTVAGWGGAAGYVDDTAELSAVLRSWESRFGARVVGVGSSTLLLSVAAPPTTLTEALAISVEHFAVCPDNVWQSDEAHPLMAYAERLVGDHSWTFWWD</sequence>
<dbReference type="KEGG" id="apre:CNX65_23565"/>
<dbReference type="RefSeq" id="WP_096495718.1">
    <property type="nucleotide sequence ID" value="NZ_CP023445.1"/>
</dbReference>